<reference evidence="1" key="1">
    <citation type="journal article" date="2021" name="Environ. Microbiol.">
        <title>Gene family expansions and transcriptome signatures uncover fungal adaptations to wood decay.</title>
        <authorList>
            <person name="Hage H."/>
            <person name="Miyauchi S."/>
            <person name="Viragh M."/>
            <person name="Drula E."/>
            <person name="Min B."/>
            <person name="Chaduli D."/>
            <person name="Navarro D."/>
            <person name="Favel A."/>
            <person name="Norest M."/>
            <person name="Lesage-Meessen L."/>
            <person name="Balint B."/>
            <person name="Merenyi Z."/>
            <person name="de Eugenio L."/>
            <person name="Morin E."/>
            <person name="Martinez A.T."/>
            <person name="Baldrian P."/>
            <person name="Stursova M."/>
            <person name="Martinez M.J."/>
            <person name="Novotny C."/>
            <person name="Magnuson J.K."/>
            <person name="Spatafora J.W."/>
            <person name="Maurice S."/>
            <person name="Pangilinan J."/>
            <person name="Andreopoulos W."/>
            <person name="LaButti K."/>
            <person name="Hundley H."/>
            <person name="Na H."/>
            <person name="Kuo A."/>
            <person name="Barry K."/>
            <person name="Lipzen A."/>
            <person name="Henrissat B."/>
            <person name="Riley R."/>
            <person name="Ahrendt S."/>
            <person name="Nagy L.G."/>
            <person name="Grigoriev I.V."/>
            <person name="Martin F."/>
            <person name="Rosso M.N."/>
        </authorList>
    </citation>
    <scope>NUCLEOTIDE SEQUENCE</scope>
    <source>
        <strain evidence="1">CBS 384.51</strain>
    </source>
</reference>
<accession>A0ACB8UJK0</accession>
<comment type="caution">
    <text evidence="1">The sequence shown here is derived from an EMBL/GenBank/DDBJ whole genome shotgun (WGS) entry which is preliminary data.</text>
</comment>
<dbReference type="Proteomes" id="UP001055072">
    <property type="component" value="Unassembled WGS sequence"/>
</dbReference>
<sequence length="130" mass="14061">MVPVYYGTYIAACIAYGWCLDKRVNIAAPLVFQILIGFNIVIVFNAIQTLLVDLLPSQSSSVAACNNIVRCSFGAACVSVVDLIFQAIGVGWTYVLLSGLCVLAGPIILIVIRMGPKWRAKRRAKQVVAN</sequence>
<evidence type="ECO:0000313" key="2">
    <source>
        <dbReference type="Proteomes" id="UP001055072"/>
    </source>
</evidence>
<gene>
    <name evidence="1" type="ORF">BDY19DRAFT_13410</name>
</gene>
<organism evidence="1 2">
    <name type="scientific">Irpex rosettiformis</name>
    <dbReference type="NCBI Taxonomy" id="378272"/>
    <lineage>
        <taxon>Eukaryota</taxon>
        <taxon>Fungi</taxon>
        <taxon>Dikarya</taxon>
        <taxon>Basidiomycota</taxon>
        <taxon>Agaricomycotina</taxon>
        <taxon>Agaricomycetes</taxon>
        <taxon>Polyporales</taxon>
        <taxon>Irpicaceae</taxon>
        <taxon>Irpex</taxon>
    </lineage>
</organism>
<protein>
    <submittedName>
        <fullName evidence="1">Uncharacterized protein</fullName>
    </submittedName>
</protein>
<evidence type="ECO:0000313" key="1">
    <source>
        <dbReference type="EMBL" id="KAI0094305.1"/>
    </source>
</evidence>
<keyword evidence="2" id="KW-1185">Reference proteome</keyword>
<name>A0ACB8UJK0_9APHY</name>
<proteinExistence type="predicted"/>
<dbReference type="EMBL" id="MU274900">
    <property type="protein sequence ID" value="KAI0094305.1"/>
    <property type="molecule type" value="Genomic_DNA"/>
</dbReference>